<sequence length="32" mass="3567">MESNCSTVGKNSKVYILCSKVYILCVLTDINK</sequence>
<accession>A0A0A9H6J7</accession>
<reference evidence="1" key="2">
    <citation type="journal article" date="2015" name="Data Brief">
        <title>Shoot transcriptome of the giant reed, Arundo donax.</title>
        <authorList>
            <person name="Barrero R.A."/>
            <person name="Guerrero F.D."/>
            <person name="Moolhuijzen P."/>
            <person name="Goolsby J.A."/>
            <person name="Tidwell J."/>
            <person name="Bellgard S.E."/>
            <person name="Bellgard M.I."/>
        </authorList>
    </citation>
    <scope>NUCLEOTIDE SEQUENCE</scope>
    <source>
        <tissue evidence="1">Shoot tissue taken approximately 20 cm above the soil surface</tissue>
    </source>
</reference>
<protein>
    <submittedName>
        <fullName evidence="1">Uncharacterized protein</fullName>
    </submittedName>
</protein>
<name>A0A0A9H6J7_ARUDO</name>
<proteinExistence type="predicted"/>
<evidence type="ECO:0000313" key="1">
    <source>
        <dbReference type="EMBL" id="JAE32830.1"/>
    </source>
</evidence>
<organism evidence="1">
    <name type="scientific">Arundo donax</name>
    <name type="common">Giant reed</name>
    <name type="synonym">Donax arundinaceus</name>
    <dbReference type="NCBI Taxonomy" id="35708"/>
    <lineage>
        <taxon>Eukaryota</taxon>
        <taxon>Viridiplantae</taxon>
        <taxon>Streptophyta</taxon>
        <taxon>Embryophyta</taxon>
        <taxon>Tracheophyta</taxon>
        <taxon>Spermatophyta</taxon>
        <taxon>Magnoliopsida</taxon>
        <taxon>Liliopsida</taxon>
        <taxon>Poales</taxon>
        <taxon>Poaceae</taxon>
        <taxon>PACMAD clade</taxon>
        <taxon>Arundinoideae</taxon>
        <taxon>Arundineae</taxon>
        <taxon>Arundo</taxon>
    </lineage>
</organism>
<dbReference type="AlphaFoldDB" id="A0A0A9H6J7"/>
<dbReference type="EMBL" id="GBRH01165066">
    <property type="protein sequence ID" value="JAE32830.1"/>
    <property type="molecule type" value="Transcribed_RNA"/>
</dbReference>
<reference evidence="1" key="1">
    <citation type="submission" date="2014-09" db="EMBL/GenBank/DDBJ databases">
        <authorList>
            <person name="Magalhaes I.L.F."/>
            <person name="Oliveira U."/>
            <person name="Santos F.R."/>
            <person name="Vidigal T.H.D.A."/>
            <person name="Brescovit A.D."/>
            <person name="Santos A.J."/>
        </authorList>
    </citation>
    <scope>NUCLEOTIDE SEQUENCE</scope>
    <source>
        <tissue evidence="1">Shoot tissue taken approximately 20 cm above the soil surface</tissue>
    </source>
</reference>